<feature type="transmembrane region" description="Helical" evidence="4">
    <location>
        <begin position="174"/>
        <end position="204"/>
    </location>
</feature>
<feature type="repeat" description="TPR" evidence="3">
    <location>
        <begin position="602"/>
        <end position="635"/>
    </location>
</feature>
<accession>A0A1F7SGU6</accession>
<sequence length="716" mass="82798">MKEIFFKYHLLAVLIITVLSVIVYSNTFNVPFHYDDRPVIIENPNIKDIRNISNVLFHNPSRPLFSLSLALNYYLNGLNPFGYHLVNLFFHVLSGLLVYILTFLIFKNLPAFFGASFYPFYLSSLFSGLIFSAHPIQTESVTYISSRSGVMCTSFYLLSIIFFIKYLKSTKIKYFFYLLSILSFLVSLGIKETAVTLPAILLLVDYFFLSKKPNRENLLSEKSLSAESITGVLKKKWYHIPFWLLILVIFIIRYFLYGTVGHPKFHRNLIYHLLTQSHVIINYFRLLFLPFNLTIDYVFPIYKDIFEPLTALCIIIIFLILIFSFKNINKSPVLSFSVLWFFITLSPTSLIPLEDSMSERWLYLPSIGFCLFMVFILKPFFGKERITKFSPFLILSIILLLFAANSYQRNIIWQSEYTLWKDALAKTGNKARPYLALGYLNFKNGNYRKAIDYYKKSIELYPTAEAYNNLAYALTKLKTSNDTAVIQLLKESISLKPGNYKAYLNIGDIYFIKKDYNEALKYYQKALDVNPKFSAAHLGIGIIDERLGRTSAALERYRTALKFDPLNREALYSLGTLYLNTAQYVNAIITLERLISLSANNPDVYYNLGLCYYYIGDYKKAMEAYQQSLKINPYKADVHNSMGVSLLMMGEVDRAMEEYAVTIRIDPKFAQAYGNMGLVYKQMGEKDKAIAMFKEALKFDPDNQSTKENLRELGSK</sequence>
<dbReference type="Pfam" id="PF13181">
    <property type="entry name" value="TPR_8"/>
    <property type="match status" value="1"/>
</dbReference>
<dbReference type="InterPro" id="IPR052346">
    <property type="entry name" value="O-mannosyl-transferase_TMTC"/>
</dbReference>
<dbReference type="SMART" id="SM00671">
    <property type="entry name" value="SEL1"/>
    <property type="match status" value="3"/>
</dbReference>
<feature type="transmembrane region" description="Helical" evidence="4">
    <location>
        <begin position="118"/>
        <end position="136"/>
    </location>
</feature>
<keyword evidence="2 3" id="KW-0802">TPR repeat</keyword>
<dbReference type="PROSITE" id="PS50293">
    <property type="entry name" value="TPR_REGION"/>
    <property type="match status" value="4"/>
</dbReference>
<feature type="transmembrane region" description="Helical" evidence="4">
    <location>
        <begin position="308"/>
        <end position="325"/>
    </location>
</feature>
<dbReference type="SUPFAM" id="SSF48452">
    <property type="entry name" value="TPR-like"/>
    <property type="match status" value="1"/>
</dbReference>
<feature type="repeat" description="TPR" evidence="3">
    <location>
        <begin position="500"/>
        <end position="533"/>
    </location>
</feature>
<feature type="transmembrane region" description="Helical" evidence="4">
    <location>
        <begin position="237"/>
        <end position="257"/>
    </location>
</feature>
<dbReference type="PROSITE" id="PS50005">
    <property type="entry name" value="TPR"/>
    <property type="match status" value="7"/>
</dbReference>
<dbReference type="Gene3D" id="1.25.40.10">
    <property type="entry name" value="Tetratricopeptide repeat domain"/>
    <property type="match status" value="2"/>
</dbReference>
<evidence type="ECO:0000256" key="3">
    <source>
        <dbReference type="PROSITE-ProRule" id="PRU00339"/>
    </source>
</evidence>
<dbReference type="PANTHER" id="PTHR44227">
    <property type="match status" value="1"/>
</dbReference>
<feature type="transmembrane region" description="Helical" evidence="4">
    <location>
        <begin position="148"/>
        <end position="167"/>
    </location>
</feature>
<dbReference type="InterPro" id="IPR019734">
    <property type="entry name" value="TPR_rpt"/>
</dbReference>
<gene>
    <name evidence="5" type="ORF">A3G31_08855</name>
</gene>
<evidence type="ECO:0000256" key="2">
    <source>
        <dbReference type="ARBA" id="ARBA00022803"/>
    </source>
</evidence>
<keyword evidence="4" id="KW-0472">Membrane</keyword>
<dbReference type="STRING" id="1817883.A3G31_08855"/>
<keyword evidence="4" id="KW-0812">Transmembrane</keyword>
<name>A0A1F7SGU6_9BACT</name>
<reference evidence="5 6" key="1">
    <citation type="journal article" date="2016" name="Nat. Commun.">
        <title>Thousands of microbial genomes shed light on interconnected biogeochemical processes in an aquifer system.</title>
        <authorList>
            <person name="Anantharaman K."/>
            <person name="Brown C.T."/>
            <person name="Hug L.A."/>
            <person name="Sharon I."/>
            <person name="Castelle C.J."/>
            <person name="Probst A.J."/>
            <person name="Thomas B.C."/>
            <person name="Singh A."/>
            <person name="Wilkins M.J."/>
            <person name="Karaoz U."/>
            <person name="Brodie E.L."/>
            <person name="Williams K.H."/>
            <person name="Hubbard S.S."/>
            <person name="Banfield J.F."/>
        </authorList>
    </citation>
    <scope>NUCLEOTIDE SEQUENCE [LARGE SCALE GENOMIC DNA]</scope>
</reference>
<feature type="transmembrane region" description="Helical" evidence="4">
    <location>
        <begin position="389"/>
        <end position="407"/>
    </location>
</feature>
<evidence type="ECO:0000256" key="1">
    <source>
        <dbReference type="ARBA" id="ARBA00022737"/>
    </source>
</evidence>
<keyword evidence="1" id="KW-0677">Repeat</keyword>
<organism evidence="5 6">
    <name type="scientific">Candidatus Schekmanbacteria bacterium RIFCSPLOWO2_12_FULL_38_15</name>
    <dbReference type="NCBI Taxonomy" id="1817883"/>
    <lineage>
        <taxon>Bacteria</taxon>
        <taxon>Candidatus Schekmaniibacteriota</taxon>
    </lineage>
</organism>
<comment type="caution">
    <text evidence="5">The sequence shown here is derived from an EMBL/GenBank/DDBJ whole genome shotgun (WGS) entry which is preliminary data.</text>
</comment>
<feature type="transmembrane region" description="Helical" evidence="4">
    <location>
        <begin position="81"/>
        <end position="106"/>
    </location>
</feature>
<keyword evidence="4" id="KW-1133">Transmembrane helix</keyword>
<feature type="repeat" description="TPR" evidence="3">
    <location>
        <begin position="670"/>
        <end position="703"/>
    </location>
</feature>
<feature type="transmembrane region" description="Helical" evidence="4">
    <location>
        <begin position="269"/>
        <end position="288"/>
    </location>
</feature>
<dbReference type="PANTHER" id="PTHR44227:SF3">
    <property type="entry name" value="PROTEIN O-MANNOSYL-TRANSFERASE TMTC4"/>
    <property type="match status" value="1"/>
</dbReference>
<evidence type="ECO:0000256" key="4">
    <source>
        <dbReference type="SAM" id="Phobius"/>
    </source>
</evidence>
<feature type="transmembrane region" description="Helical" evidence="4">
    <location>
        <begin position="332"/>
        <end position="349"/>
    </location>
</feature>
<dbReference type="AlphaFoldDB" id="A0A1F7SGU6"/>
<feature type="repeat" description="TPR" evidence="3">
    <location>
        <begin position="534"/>
        <end position="567"/>
    </location>
</feature>
<dbReference type="InterPro" id="IPR006597">
    <property type="entry name" value="Sel1-like"/>
</dbReference>
<feature type="repeat" description="TPR" evidence="3">
    <location>
        <begin position="431"/>
        <end position="464"/>
    </location>
</feature>
<proteinExistence type="predicted"/>
<evidence type="ECO:0000313" key="6">
    <source>
        <dbReference type="Proteomes" id="UP000178082"/>
    </source>
</evidence>
<feature type="repeat" description="TPR" evidence="3">
    <location>
        <begin position="568"/>
        <end position="601"/>
    </location>
</feature>
<dbReference type="SMART" id="SM00028">
    <property type="entry name" value="TPR"/>
    <property type="match status" value="7"/>
</dbReference>
<evidence type="ECO:0000313" key="5">
    <source>
        <dbReference type="EMBL" id="OGL53013.1"/>
    </source>
</evidence>
<dbReference type="Pfam" id="PF00515">
    <property type="entry name" value="TPR_1"/>
    <property type="match status" value="4"/>
</dbReference>
<dbReference type="InterPro" id="IPR011990">
    <property type="entry name" value="TPR-like_helical_dom_sf"/>
</dbReference>
<feature type="transmembrane region" description="Helical" evidence="4">
    <location>
        <begin position="361"/>
        <end position="377"/>
    </location>
</feature>
<feature type="repeat" description="TPR" evidence="3">
    <location>
        <begin position="636"/>
        <end position="669"/>
    </location>
</feature>
<protein>
    <submittedName>
        <fullName evidence="5">Uncharacterized protein</fullName>
    </submittedName>
</protein>
<dbReference type="EMBL" id="MGDI01000028">
    <property type="protein sequence ID" value="OGL53013.1"/>
    <property type="molecule type" value="Genomic_DNA"/>
</dbReference>
<dbReference type="Proteomes" id="UP000178082">
    <property type="component" value="Unassembled WGS sequence"/>
</dbReference>